<name>A0A9N9TXG2_PHYSR</name>
<reference evidence="7" key="1">
    <citation type="submission" date="2022-01" db="EMBL/GenBank/DDBJ databases">
        <authorList>
            <person name="King R."/>
        </authorList>
    </citation>
    <scope>NUCLEOTIDE SEQUENCE</scope>
</reference>
<evidence type="ECO:0000256" key="2">
    <source>
        <dbReference type="ARBA" id="ARBA00022490"/>
    </source>
</evidence>
<dbReference type="GO" id="GO:0070531">
    <property type="term" value="C:BRCA1-A complex"/>
    <property type="evidence" value="ECO:0007669"/>
    <property type="project" value="InterPro"/>
</dbReference>
<keyword evidence="2" id="KW-0963">Cytoplasm</keyword>
<dbReference type="GO" id="GO:0016604">
    <property type="term" value="C:nuclear body"/>
    <property type="evidence" value="ECO:0007669"/>
    <property type="project" value="TreeGrafter"/>
</dbReference>
<protein>
    <recommendedName>
        <fullName evidence="9">BRISC and BRCA1-A complex member 1</fullName>
    </recommendedName>
</protein>
<dbReference type="CDD" id="cd21502">
    <property type="entry name" value="vWA_BABAM1"/>
    <property type="match status" value="1"/>
</dbReference>
<dbReference type="GO" id="GO:0045739">
    <property type="term" value="P:positive regulation of DNA repair"/>
    <property type="evidence" value="ECO:0007669"/>
    <property type="project" value="InterPro"/>
</dbReference>
<evidence type="ECO:0000256" key="5">
    <source>
        <dbReference type="ARBA" id="ARBA00023242"/>
    </source>
</evidence>
<feature type="compositionally biased region" description="Polar residues" evidence="6">
    <location>
        <begin position="23"/>
        <end position="41"/>
    </location>
</feature>
<comment type="subcellular location">
    <subcellularLocation>
        <location evidence="1">Nucleus</location>
    </subcellularLocation>
</comment>
<evidence type="ECO:0000313" key="7">
    <source>
        <dbReference type="EMBL" id="CAG9863780.1"/>
    </source>
</evidence>
<evidence type="ECO:0008006" key="9">
    <source>
        <dbReference type="Google" id="ProtNLM"/>
    </source>
</evidence>
<keyword evidence="5" id="KW-0539">Nucleus</keyword>
<dbReference type="GO" id="GO:0006302">
    <property type="term" value="P:double-strand break repair"/>
    <property type="evidence" value="ECO:0007669"/>
    <property type="project" value="TreeGrafter"/>
</dbReference>
<dbReference type="PANTHER" id="PTHR15660:SF1">
    <property type="entry name" value="BRISC AND BRCA1-A COMPLEX MEMBER 1"/>
    <property type="match status" value="1"/>
</dbReference>
<evidence type="ECO:0000256" key="4">
    <source>
        <dbReference type="ARBA" id="ARBA00023204"/>
    </source>
</evidence>
<sequence>MPNSIKNEVPMEYDSNEIDTNVAEESSNSDKQTEDNCSNSSKATFRIKPFNESKELEEHLRKYDEFVAPDIYSLPSVNVQEKIILVIDRANDEHCTSFKSSDDTTETFTPITMLKRALNLFLETKHSINKKHEYALILLNENDITWVLHFTSDVRKIRKAIDKITVCDVEDTFDMNLLFEQINDNVIVPEDEIPPYLIRTIIFYNRSYTIPKIEFSKPVLELLAKRYFICDVLYTHEKNDESNHCSRIFNCLEDMDKKDD</sequence>
<dbReference type="AlphaFoldDB" id="A0A9N9TXG2"/>
<gene>
    <name evidence="7" type="ORF">PHYEVI_LOCUS10063</name>
</gene>
<keyword evidence="8" id="KW-1185">Reference proteome</keyword>
<dbReference type="OrthoDB" id="547311at2759"/>
<evidence type="ECO:0000256" key="6">
    <source>
        <dbReference type="SAM" id="MobiDB-lite"/>
    </source>
</evidence>
<dbReference type="GO" id="GO:0070552">
    <property type="term" value="C:BRISC complex"/>
    <property type="evidence" value="ECO:0007669"/>
    <property type="project" value="InterPro"/>
</dbReference>
<keyword evidence="4" id="KW-0234">DNA repair</keyword>
<dbReference type="GO" id="GO:0007095">
    <property type="term" value="P:mitotic G2 DNA damage checkpoint signaling"/>
    <property type="evidence" value="ECO:0007669"/>
    <property type="project" value="TreeGrafter"/>
</dbReference>
<accession>A0A9N9TXG2</accession>
<keyword evidence="3" id="KW-0227">DNA damage</keyword>
<dbReference type="EMBL" id="OU900100">
    <property type="protein sequence ID" value="CAG9863780.1"/>
    <property type="molecule type" value="Genomic_DNA"/>
</dbReference>
<feature type="region of interest" description="Disordered" evidence="6">
    <location>
        <begin position="1"/>
        <end position="41"/>
    </location>
</feature>
<evidence type="ECO:0000256" key="3">
    <source>
        <dbReference type="ARBA" id="ARBA00022763"/>
    </source>
</evidence>
<dbReference type="Proteomes" id="UP001153712">
    <property type="component" value="Chromosome 7"/>
</dbReference>
<proteinExistence type="predicted"/>
<organism evidence="7 8">
    <name type="scientific">Phyllotreta striolata</name>
    <name type="common">Striped flea beetle</name>
    <name type="synonym">Crioceris striolata</name>
    <dbReference type="NCBI Taxonomy" id="444603"/>
    <lineage>
        <taxon>Eukaryota</taxon>
        <taxon>Metazoa</taxon>
        <taxon>Ecdysozoa</taxon>
        <taxon>Arthropoda</taxon>
        <taxon>Hexapoda</taxon>
        <taxon>Insecta</taxon>
        <taxon>Pterygota</taxon>
        <taxon>Neoptera</taxon>
        <taxon>Endopterygota</taxon>
        <taxon>Coleoptera</taxon>
        <taxon>Polyphaga</taxon>
        <taxon>Cucujiformia</taxon>
        <taxon>Chrysomeloidea</taxon>
        <taxon>Chrysomelidae</taxon>
        <taxon>Galerucinae</taxon>
        <taxon>Alticini</taxon>
        <taxon>Phyllotreta</taxon>
    </lineage>
</organism>
<dbReference type="InterPro" id="IPR026126">
    <property type="entry name" value="BABAM1"/>
</dbReference>
<evidence type="ECO:0000256" key="1">
    <source>
        <dbReference type="ARBA" id="ARBA00004123"/>
    </source>
</evidence>
<evidence type="ECO:0000313" key="8">
    <source>
        <dbReference type="Proteomes" id="UP001153712"/>
    </source>
</evidence>
<dbReference type="PANTHER" id="PTHR15660">
    <property type="entry name" value="BRISC AND BRCA1-A COMPLEX MEMBER 1"/>
    <property type="match status" value="1"/>
</dbReference>